<dbReference type="SUPFAM" id="SSF54593">
    <property type="entry name" value="Glyoxalase/Bleomycin resistance protein/Dihydroxybiphenyl dioxygenase"/>
    <property type="match status" value="1"/>
</dbReference>
<protein>
    <recommendedName>
        <fullName evidence="3">Lactoylglutathione lyase</fullName>
    </recommendedName>
</protein>
<dbReference type="STRING" id="1855383.SAMN05216548_11853"/>
<dbReference type="EMBL" id="FOFG01000018">
    <property type="protein sequence ID" value="SER43015.1"/>
    <property type="molecule type" value="Genomic_DNA"/>
</dbReference>
<sequence>MFSHVTIGVNDVPRALDFYRPLMDILGLPLKFSGAQWACWKHTDADRPLFVVMQPFDGGATSPGMDK</sequence>
<evidence type="ECO:0000313" key="2">
    <source>
        <dbReference type="Proteomes" id="UP000199647"/>
    </source>
</evidence>
<dbReference type="RefSeq" id="WP_238858414.1">
    <property type="nucleotide sequence ID" value="NZ_FOFG01000018.1"/>
</dbReference>
<evidence type="ECO:0000313" key="1">
    <source>
        <dbReference type="EMBL" id="SER43015.1"/>
    </source>
</evidence>
<proteinExistence type="predicted"/>
<dbReference type="Proteomes" id="UP000199647">
    <property type="component" value="Unassembled WGS sequence"/>
</dbReference>
<reference evidence="1 2" key="1">
    <citation type="submission" date="2016-10" db="EMBL/GenBank/DDBJ databases">
        <authorList>
            <person name="de Groot N.N."/>
        </authorList>
    </citation>
    <scope>NUCLEOTIDE SEQUENCE [LARGE SCALE GENOMIC DNA]</scope>
    <source>
        <strain evidence="1 2">A52C2</strain>
    </source>
</reference>
<dbReference type="InterPro" id="IPR029068">
    <property type="entry name" value="Glyas_Bleomycin-R_OHBP_Dase"/>
</dbReference>
<keyword evidence="2" id="KW-1185">Reference proteome</keyword>
<dbReference type="Gene3D" id="3.10.180.10">
    <property type="entry name" value="2,3-Dihydroxybiphenyl 1,2-Dioxygenase, domain 1"/>
    <property type="match status" value="1"/>
</dbReference>
<dbReference type="AlphaFoldDB" id="A0A1H9P553"/>
<name>A0A1H9P553_9HYPH</name>
<gene>
    <name evidence="1" type="ORF">SAMN05216548_11853</name>
</gene>
<organism evidence="1 2">
    <name type="scientific">Faunimonas pinastri</name>
    <dbReference type="NCBI Taxonomy" id="1855383"/>
    <lineage>
        <taxon>Bacteria</taxon>
        <taxon>Pseudomonadati</taxon>
        <taxon>Pseudomonadota</taxon>
        <taxon>Alphaproteobacteria</taxon>
        <taxon>Hyphomicrobiales</taxon>
        <taxon>Afifellaceae</taxon>
        <taxon>Faunimonas</taxon>
    </lineage>
</organism>
<evidence type="ECO:0008006" key="3">
    <source>
        <dbReference type="Google" id="ProtNLM"/>
    </source>
</evidence>
<accession>A0A1H9P553</accession>